<sequence>MACCVGVNQTPHSYGGDRVVDSSCRAFGGLYAKVDKFNMILKEIRDVIVGGRDVHKNHKRGYFDAIQHPHREDIGSTSRNYRHLVNMKMLMLILYNDFSYDEEYIYFDANTKAETDEFYNYYDVSDHHIEVKAIILEVMEDVSKVEVQGNKRWREK</sequence>
<dbReference type="Proteomes" id="UP001056120">
    <property type="component" value="Linkage Group LG06"/>
</dbReference>
<dbReference type="EMBL" id="CM042023">
    <property type="protein sequence ID" value="KAI3813343.1"/>
    <property type="molecule type" value="Genomic_DNA"/>
</dbReference>
<comment type="caution">
    <text evidence="1">The sequence shown here is derived from an EMBL/GenBank/DDBJ whole genome shotgun (WGS) entry which is preliminary data.</text>
</comment>
<protein>
    <submittedName>
        <fullName evidence="1">Uncharacterized protein</fullName>
    </submittedName>
</protein>
<reference evidence="2" key="1">
    <citation type="journal article" date="2022" name="Mol. Ecol. Resour.">
        <title>The genomes of chicory, endive, great burdock and yacon provide insights into Asteraceae palaeo-polyploidization history and plant inulin production.</title>
        <authorList>
            <person name="Fan W."/>
            <person name="Wang S."/>
            <person name="Wang H."/>
            <person name="Wang A."/>
            <person name="Jiang F."/>
            <person name="Liu H."/>
            <person name="Zhao H."/>
            <person name="Xu D."/>
            <person name="Zhang Y."/>
        </authorList>
    </citation>
    <scope>NUCLEOTIDE SEQUENCE [LARGE SCALE GENOMIC DNA]</scope>
    <source>
        <strain evidence="2">cv. Yunnan</strain>
    </source>
</reference>
<organism evidence="1 2">
    <name type="scientific">Smallanthus sonchifolius</name>
    <dbReference type="NCBI Taxonomy" id="185202"/>
    <lineage>
        <taxon>Eukaryota</taxon>
        <taxon>Viridiplantae</taxon>
        <taxon>Streptophyta</taxon>
        <taxon>Embryophyta</taxon>
        <taxon>Tracheophyta</taxon>
        <taxon>Spermatophyta</taxon>
        <taxon>Magnoliopsida</taxon>
        <taxon>eudicotyledons</taxon>
        <taxon>Gunneridae</taxon>
        <taxon>Pentapetalae</taxon>
        <taxon>asterids</taxon>
        <taxon>campanulids</taxon>
        <taxon>Asterales</taxon>
        <taxon>Asteraceae</taxon>
        <taxon>Asteroideae</taxon>
        <taxon>Heliantheae alliance</taxon>
        <taxon>Millerieae</taxon>
        <taxon>Smallanthus</taxon>
    </lineage>
</organism>
<gene>
    <name evidence="1" type="ORF">L1987_18064</name>
</gene>
<evidence type="ECO:0000313" key="1">
    <source>
        <dbReference type="EMBL" id="KAI3813343.1"/>
    </source>
</evidence>
<reference evidence="1 2" key="2">
    <citation type="journal article" date="2022" name="Mol. Ecol. Resour.">
        <title>The genomes of chicory, endive, great burdock and yacon provide insights into Asteraceae paleo-polyploidization history and plant inulin production.</title>
        <authorList>
            <person name="Fan W."/>
            <person name="Wang S."/>
            <person name="Wang H."/>
            <person name="Wang A."/>
            <person name="Jiang F."/>
            <person name="Liu H."/>
            <person name="Zhao H."/>
            <person name="Xu D."/>
            <person name="Zhang Y."/>
        </authorList>
    </citation>
    <scope>NUCLEOTIDE SEQUENCE [LARGE SCALE GENOMIC DNA]</scope>
    <source>
        <strain evidence="2">cv. Yunnan</strain>
        <tissue evidence="1">Leaves</tissue>
    </source>
</reference>
<accession>A0ACB9J076</accession>
<keyword evidence="2" id="KW-1185">Reference proteome</keyword>
<name>A0ACB9J076_9ASTR</name>
<evidence type="ECO:0000313" key="2">
    <source>
        <dbReference type="Proteomes" id="UP001056120"/>
    </source>
</evidence>
<proteinExistence type="predicted"/>